<dbReference type="RefSeq" id="WP_125597722.1">
    <property type="nucleotide sequence ID" value="NZ_JBHSSM010000017.1"/>
</dbReference>
<feature type="chain" id="PRO_5045496779" evidence="1">
    <location>
        <begin position="25"/>
        <end position="210"/>
    </location>
</feature>
<feature type="signal peptide" evidence="1">
    <location>
        <begin position="1"/>
        <end position="24"/>
    </location>
</feature>
<feature type="domain" description="WxL" evidence="2">
    <location>
        <begin position="51"/>
        <end position="204"/>
    </location>
</feature>
<name>A0ABW1URB4_9LACO</name>
<dbReference type="Proteomes" id="UP001596310">
    <property type="component" value="Unassembled WGS sequence"/>
</dbReference>
<protein>
    <submittedName>
        <fullName evidence="3">WxL domain-containing protein</fullName>
    </submittedName>
</protein>
<evidence type="ECO:0000259" key="2">
    <source>
        <dbReference type="Pfam" id="PF13731"/>
    </source>
</evidence>
<evidence type="ECO:0000313" key="3">
    <source>
        <dbReference type="EMBL" id="MFC6315415.1"/>
    </source>
</evidence>
<accession>A0ABW1URB4</accession>
<organism evidence="3 4">
    <name type="scientific">Lapidilactobacillus achengensis</name>
    <dbReference type="NCBI Taxonomy" id="2486000"/>
    <lineage>
        <taxon>Bacteria</taxon>
        <taxon>Bacillati</taxon>
        <taxon>Bacillota</taxon>
        <taxon>Bacilli</taxon>
        <taxon>Lactobacillales</taxon>
        <taxon>Lactobacillaceae</taxon>
        <taxon>Lapidilactobacillus</taxon>
    </lineage>
</organism>
<reference evidence="4" key="1">
    <citation type="journal article" date="2019" name="Int. J. Syst. Evol. Microbiol.">
        <title>The Global Catalogue of Microorganisms (GCM) 10K type strain sequencing project: providing services to taxonomists for standard genome sequencing and annotation.</title>
        <authorList>
            <consortium name="The Broad Institute Genomics Platform"/>
            <consortium name="The Broad Institute Genome Sequencing Center for Infectious Disease"/>
            <person name="Wu L."/>
            <person name="Ma J."/>
        </authorList>
    </citation>
    <scope>NUCLEOTIDE SEQUENCE [LARGE SCALE GENOMIC DNA]</scope>
    <source>
        <strain evidence="4">CCM 8897</strain>
    </source>
</reference>
<sequence length="210" mass="21451">MKKMNQTKLVALALAVLLTGSGIAIGTTRAADEDAANESTLTGNSVGEFEVTGGALNLVSVPDMRFASVTVSDLLTKETTTAAYQDAEVTKADAKKSNALTVEDYRGTGDSSWKVTAQLGAFTNADAEPIVGSINYKGDNKASGSIISDKATDVWSGAVAATNGSGQVTATTAADGTSLTLEKPVGKVLTGSYDADITWTLSNTASTPTE</sequence>
<dbReference type="Pfam" id="PF13731">
    <property type="entry name" value="WxL"/>
    <property type="match status" value="1"/>
</dbReference>
<gene>
    <name evidence="3" type="ORF">ACFQHW_07560</name>
</gene>
<dbReference type="InterPro" id="IPR027994">
    <property type="entry name" value="WxL_dom"/>
</dbReference>
<proteinExistence type="predicted"/>
<dbReference type="EMBL" id="JBHSSM010000017">
    <property type="protein sequence ID" value="MFC6315415.1"/>
    <property type="molecule type" value="Genomic_DNA"/>
</dbReference>
<evidence type="ECO:0000313" key="4">
    <source>
        <dbReference type="Proteomes" id="UP001596310"/>
    </source>
</evidence>
<comment type="caution">
    <text evidence="3">The sequence shown here is derived from an EMBL/GenBank/DDBJ whole genome shotgun (WGS) entry which is preliminary data.</text>
</comment>
<keyword evidence="4" id="KW-1185">Reference proteome</keyword>
<keyword evidence="1" id="KW-0732">Signal</keyword>
<evidence type="ECO:0000256" key="1">
    <source>
        <dbReference type="SAM" id="SignalP"/>
    </source>
</evidence>